<dbReference type="Proteomes" id="UP000324800">
    <property type="component" value="Unassembled WGS sequence"/>
</dbReference>
<proteinExistence type="predicted"/>
<accession>A0A5J4S2F6</accession>
<feature type="non-terminal residue" evidence="2">
    <location>
        <position position="1"/>
    </location>
</feature>
<evidence type="ECO:0000313" key="3">
    <source>
        <dbReference type="Proteomes" id="UP000324800"/>
    </source>
</evidence>
<feature type="non-terminal residue" evidence="2">
    <location>
        <position position="209"/>
    </location>
</feature>
<evidence type="ECO:0000313" key="2">
    <source>
        <dbReference type="EMBL" id="KAA6340254.1"/>
    </source>
</evidence>
<comment type="caution">
    <text evidence="2">The sequence shown here is derived from an EMBL/GenBank/DDBJ whole genome shotgun (WGS) entry which is preliminary data.</text>
</comment>
<protein>
    <submittedName>
        <fullName evidence="2">Uncharacterized protein</fullName>
    </submittedName>
</protein>
<gene>
    <name evidence="2" type="ORF">EZS28_052545</name>
</gene>
<evidence type="ECO:0000256" key="1">
    <source>
        <dbReference type="SAM" id="MobiDB-lite"/>
    </source>
</evidence>
<sequence length="209" mass="23554">SGSYPPSITTPPELGSGKGNVIIPKQRIQPTIDHDSRSKTIFQKSLLDKSLGSPQARANSGSPNYFTLQLKRRKKADAALVTDGKPAILYKGNTTSAGSQKLKQRSNYKNQIGIEPDSEIDQPEQTEEDAKEYKIMLEDELKENIVIPIRKEQNKLYNPTFMIMKVNEEQRKILDAKAPNKQIADFHFKMHDSNEVKQTIRLGDWGTSL</sequence>
<reference evidence="2 3" key="1">
    <citation type="submission" date="2019-03" db="EMBL/GenBank/DDBJ databases">
        <title>Single cell metagenomics reveals metabolic interactions within the superorganism composed of flagellate Streblomastix strix and complex community of Bacteroidetes bacteria on its surface.</title>
        <authorList>
            <person name="Treitli S.C."/>
            <person name="Kolisko M."/>
            <person name="Husnik F."/>
            <person name="Keeling P."/>
            <person name="Hampl V."/>
        </authorList>
    </citation>
    <scope>NUCLEOTIDE SEQUENCE [LARGE SCALE GENOMIC DNA]</scope>
    <source>
        <strain evidence="2">ST1C</strain>
    </source>
</reference>
<organism evidence="2 3">
    <name type="scientific">Streblomastix strix</name>
    <dbReference type="NCBI Taxonomy" id="222440"/>
    <lineage>
        <taxon>Eukaryota</taxon>
        <taxon>Metamonada</taxon>
        <taxon>Preaxostyla</taxon>
        <taxon>Oxymonadida</taxon>
        <taxon>Streblomastigidae</taxon>
        <taxon>Streblomastix</taxon>
    </lineage>
</organism>
<feature type="region of interest" description="Disordered" evidence="1">
    <location>
        <begin position="1"/>
        <end position="22"/>
    </location>
</feature>
<dbReference type="EMBL" id="SNRW01040967">
    <property type="protein sequence ID" value="KAA6340254.1"/>
    <property type="molecule type" value="Genomic_DNA"/>
</dbReference>
<dbReference type="AlphaFoldDB" id="A0A5J4S2F6"/>
<name>A0A5J4S2F6_9EUKA</name>